<evidence type="ECO:0000313" key="6">
    <source>
        <dbReference type="EMBL" id="TEB22400.1"/>
    </source>
</evidence>
<evidence type="ECO:0000256" key="3">
    <source>
        <dbReference type="ARBA" id="ARBA00022833"/>
    </source>
</evidence>
<gene>
    <name evidence="6" type="ORF">FA13DRAFT_1741056</name>
</gene>
<evidence type="ECO:0000256" key="1">
    <source>
        <dbReference type="ARBA" id="ARBA00022723"/>
    </source>
</evidence>
<dbReference type="AlphaFoldDB" id="A0A4Y7SKL3"/>
<evidence type="ECO:0000313" key="7">
    <source>
        <dbReference type="Proteomes" id="UP000298030"/>
    </source>
</evidence>
<dbReference type="PROSITE" id="PS01360">
    <property type="entry name" value="ZF_MYND_1"/>
    <property type="match status" value="1"/>
</dbReference>
<keyword evidence="3" id="KW-0862">Zinc</keyword>
<dbReference type="PROSITE" id="PS50865">
    <property type="entry name" value="ZF_MYND_2"/>
    <property type="match status" value="1"/>
</dbReference>
<protein>
    <recommendedName>
        <fullName evidence="5">MYND-type domain-containing protein</fullName>
    </recommendedName>
</protein>
<dbReference type="InterPro" id="IPR002893">
    <property type="entry name" value="Znf_MYND"/>
</dbReference>
<dbReference type="STRING" id="71717.A0A4Y7SKL3"/>
<organism evidence="6 7">
    <name type="scientific">Coprinellus micaceus</name>
    <name type="common">Glistening ink-cap mushroom</name>
    <name type="synonym">Coprinus micaceus</name>
    <dbReference type="NCBI Taxonomy" id="71717"/>
    <lineage>
        <taxon>Eukaryota</taxon>
        <taxon>Fungi</taxon>
        <taxon>Dikarya</taxon>
        <taxon>Basidiomycota</taxon>
        <taxon>Agaricomycotina</taxon>
        <taxon>Agaricomycetes</taxon>
        <taxon>Agaricomycetidae</taxon>
        <taxon>Agaricales</taxon>
        <taxon>Agaricineae</taxon>
        <taxon>Psathyrellaceae</taxon>
        <taxon>Coprinellus</taxon>
    </lineage>
</organism>
<dbReference type="Proteomes" id="UP000298030">
    <property type="component" value="Unassembled WGS sequence"/>
</dbReference>
<evidence type="ECO:0000259" key="5">
    <source>
        <dbReference type="PROSITE" id="PS50865"/>
    </source>
</evidence>
<dbReference type="EMBL" id="QPFP01000092">
    <property type="protein sequence ID" value="TEB22400.1"/>
    <property type="molecule type" value="Genomic_DNA"/>
</dbReference>
<dbReference type="OrthoDB" id="3061244at2759"/>
<evidence type="ECO:0000256" key="4">
    <source>
        <dbReference type="PROSITE-ProRule" id="PRU00134"/>
    </source>
</evidence>
<proteinExistence type="predicted"/>
<accession>A0A4Y7SKL3</accession>
<keyword evidence="7" id="KW-1185">Reference proteome</keyword>
<dbReference type="GO" id="GO:0008270">
    <property type="term" value="F:zinc ion binding"/>
    <property type="evidence" value="ECO:0007669"/>
    <property type="project" value="UniProtKB-KW"/>
</dbReference>
<keyword evidence="1" id="KW-0479">Metal-binding</keyword>
<feature type="domain" description="MYND-type" evidence="5">
    <location>
        <begin position="49"/>
        <end position="94"/>
    </location>
</feature>
<sequence length="145" mass="16345">METLARLAAEASVEATTQFMTELQGANDLGHAMYNWSRKLKPTHPLIVSLPCASIVSHTPCEKPGTKVCTGCRLVSYCSRECQSAHWKRHKLHCKDDLLSSRWNPIWKARGYKPSFSPDNDLARDNFKLSVTSPPCLPIESNFQR</sequence>
<evidence type="ECO:0000256" key="2">
    <source>
        <dbReference type="ARBA" id="ARBA00022771"/>
    </source>
</evidence>
<name>A0A4Y7SKL3_COPMI</name>
<dbReference type="SUPFAM" id="SSF144232">
    <property type="entry name" value="HIT/MYND zinc finger-like"/>
    <property type="match status" value="1"/>
</dbReference>
<reference evidence="6 7" key="1">
    <citation type="journal article" date="2019" name="Nat. Ecol. Evol.">
        <title>Megaphylogeny resolves global patterns of mushroom evolution.</title>
        <authorList>
            <person name="Varga T."/>
            <person name="Krizsan K."/>
            <person name="Foldi C."/>
            <person name="Dima B."/>
            <person name="Sanchez-Garcia M."/>
            <person name="Sanchez-Ramirez S."/>
            <person name="Szollosi G.J."/>
            <person name="Szarkandi J.G."/>
            <person name="Papp V."/>
            <person name="Albert L."/>
            <person name="Andreopoulos W."/>
            <person name="Angelini C."/>
            <person name="Antonin V."/>
            <person name="Barry K.W."/>
            <person name="Bougher N.L."/>
            <person name="Buchanan P."/>
            <person name="Buyck B."/>
            <person name="Bense V."/>
            <person name="Catcheside P."/>
            <person name="Chovatia M."/>
            <person name="Cooper J."/>
            <person name="Damon W."/>
            <person name="Desjardin D."/>
            <person name="Finy P."/>
            <person name="Geml J."/>
            <person name="Haridas S."/>
            <person name="Hughes K."/>
            <person name="Justo A."/>
            <person name="Karasinski D."/>
            <person name="Kautmanova I."/>
            <person name="Kiss B."/>
            <person name="Kocsube S."/>
            <person name="Kotiranta H."/>
            <person name="LaButti K.M."/>
            <person name="Lechner B.E."/>
            <person name="Liimatainen K."/>
            <person name="Lipzen A."/>
            <person name="Lukacs Z."/>
            <person name="Mihaltcheva S."/>
            <person name="Morgado L.N."/>
            <person name="Niskanen T."/>
            <person name="Noordeloos M.E."/>
            <person name="Ohm R.A."/>
            <person name="Ortiz-Santana B."/>
            <person name="Ovrebo C."/>
            <person name="Racz N."/>
            <person name="Riley R."/>
            <person name="Savchenko A."/>
            <person name="Shiryaev A."/>
            <person name="Soop K."/>
            <person name="Spirin V."/>
            <person name="Szebenyi C."/>
            <person name="Tomsovsky M."/>
            <person name="Tulloss R.E."/>
            <person name="Uehling J."/>
            <person name="Grigoriev I.V."/>
            <person name="Vagvolgyi C."/>
            <person name="Papp T."/>
            <person name="Martin F.M."/>
            <person name="Miettinen O."/>
            <person name="Hibbett D.S."/>
            <person name="Nagy L.G."/>
        </authorList>
    </citation>
    <scope>NUCLEOTIDE SEQUENCE [LARGE SCALE GENOMIC DNA]</scope>
    <source>
        <strain evidence="6 7">FP101781</strain>
    </source>
</reference>
<comment type="caution">
    <text evidence="6">The sequence shown here is derived from an EMBL/GenBank/DDBJ whole genome shotgun (WGS) entry which is preliminary data.</text>
</comment>
<dbReference type="Pfam" id="PF01753">
    <property type="entry name" value="zf-MYND"/>
    <property type="match status" value="1"/>
</dbReference>
<keyword evidence="2 4" id="KW-0863">Zinc-finger</keyword>
<dbReference type="Gene3D" id="6.10.140.2220">
    <property type="match status" value="1"/>
</dbReference>